<proteinExistence type="predicted"/>
<dbReference type="Pfam" id="PF14279">
    <property type="entry name" value="HNH_5"/>
    <property type="match status" value="1"/>
</dbReference>
<keyword evidence="3" id="KW-1185">Reference proteome</keyword>
<gene>
    <name evidence="2" type="ORF">ACFQ3J_05535</name>
</gene>
<keyword evidence="2" id="KW-0255">Endonuclease</keyword>
<keyword evidence="2" id="KW-0378">Hydrolase</keyword>
<evidence type="ECO:0000313" key="3">
    <source>
        <dbReference type="Proteomes" id="UP001597169"/>
    </source>
</evidence>
<dbReference type="EMBL" id="JBHTKX010000001">
    <property type="protein sequence ID" value="MFD1127640.1"/>
    <property type="molecule type" value="Genomic_DNA"/>
</dbReference>
<dbReference type="GO" id="GO:0004519">
    <property type="term" value="F:endonuclease activity"/>
    <property type="evidence" value="ECO:0007669"/>
    <property type="project" value="UniProtKB-KW"/>
</dbReference>
<dbReference type="RefSeq" id="WP_379292333.1">
    <property type="nucleotide sequence ID" value="NZ_JBHTKX010000001.1"/>
</dbReference>
<comment type="caution">
    <text evidence="2">The sequence shown here is derived from an EMBL/GenBank/DDBJ whole genome shotgun (WGS) entry which is preliminary data.</text>
</comment>
<dbReference type="InterPro" id="IPR029471">
    <property type="entry name" value="HNH_5"/>
</dbReference>
<sequence>MQRHITFINRYEKFIEEFINFNDFDTLFFALVAPFLVRDEQGTLICEQPFIMSKENKEKIKNIINPYTQLNRSFNKIMHFFIKINDGECFYLFPDKLTQELCIDCQKSLEYYNQRFDHEWVQKMMQSYLDNNLKLFQIHEQLSKDFSVSYFSYNKKEYLGERNKNKRVCRFCNRDMNKGASFKNEAHTIPAFLGNTTLFQNEECDECNSYFGSNIENDLERYTKPLRIFAGTKGRNGVPELRNGDTIFFYSDMEDGIGLPVIVSDKNLAANEFAIQINNVEMFTPENVYKMFCKIFFSVVNSELLDKFNDTLKWVRYNIPLIENLPVVAFSFFQERKHEQPYAATYVKKEVDDKSPYAFIEIGFGQFVYIAQIPSRENENKLLFTAEQFNEFLRSLPHYNNAYFDYYDFSGKTPKHSISIFSNMSTNKS</sequence>
<evidence type="ECO:0000313" key="2">
    <source>
        <dbReference type="EMBL" id="MFD1127640.1"/>
    </source>
</evidence>
<keyword evidence="2" id="KW-0540">Nuclease</keyword>
<evidence type="ECO:0000259" key="1">
    <source>
        <dbReference type="Pfam" id="PF14279"/>
    </source>
</evidence>
<dbReference type="Proteomes" id="UP001597169">
    <property type="component" value="Unassembled WGS sequence"/>
</dbReference>
<organism evidence="2 3">
    <name type="scientific">Paenibacillus provencensis</name>
    <dbReference type="NCBI Taxonomy" id="441151"/>
    <lineage>
        <taxon>Bacteria</taxon>
        <taxon>Bacillati</taxon>
        <taxon>Bacillota</taxon>
        <taxon>Bacilli</taxon>
        <taxon>Bacillales</taxon>
        <taxon>Paenibacillaceae</taxon>
        <taxon>Paenibacillus</taxon>
    </lineage>
</organism>
<reference evidence="3" key="1">
    <citation type="journal article" date="2019" name="Int. J. Syst. Evol. Microbiol.">
        <title>The Global Catalogue of Microorganisms (GCM) 10K type strain sequencing project: providing services to taxonomists for standard genome sequencing and annotation.</title>
        <authorList>
            <consortium name="The Broad Institute Genomics Platform"/>
            <consortium name="The Broad Institute Genome Sequencing Center for Infectious Disease"/>
            <person name="Wu L."/>
            <person name="Ma J."/>
        </authorList>
    </citation>
    <scope>NUCLEOTIDE SEQUENCE [LARGE SCALE GENOMIC DNA]</scope>
    <source>
        <strain evidence="3">CCUG 53519</strain>
    </source>
</reference>
<feature type="domain" description="HNH endonuclease 5" evidence="1">
    <location>
        <begin position="169"/>
        <end position="221"/>
    </location>
</feature>
<name>A0ABW3PSZ7_9BACL</name>
<protein>
    <submittedName>
        <fullName evidence="2">HNH endonuclease</fullName>
    </submittedName>
</protein>
<accession>A0ABW3PSZ7</accession>